<evidence type="ECO:0000313" key="3">
    <source>
        <dbReference type="Proteomes" id="UP000030848"/>
    </source>
</evidence>
<dbReference type="AlphaFoldDB" id="A0A837D823"/>
<sequence length="38" mass="4280">MLSKDSTESLGDHMVSQVTEDRADWPVKIQQNVSCRTS</sequence>
<evidence type="ECO:0000256" key="1">
    <source>
        <dbReference type="SAM" id="MobiDB-lite"/>
    </source>
</evidence>
<comment type="caution">
    <text evidence="2">The sequence shown here is derived from an EMBL/GenBank/DDBJ whole genome shotgun (WGS) entry which is preliminary data.</text>
</comment>
<protein>
    <submittedName>
        <fullName evidence="2">Uncharacterized protein</fullName>
    </submittedName>
</protein>
<feature type="region of interest" description="Disordered" evidence="1">
    <location>
        <begin position="1"/>
        <end position="23"/>
    </location>
</feature>
<gene>
    <name evidence="2" type="ORF">MINT15_25120</name>
</gene>
<accession>A0A837D823</accession>
<organism evidence="2 3">
    <name type="scientific">Saccharomonospora viridis</name>
    <dbReference type="NCBI Taxonomy" id="1852"/>
    <lineage>
        <taxon>Bacteria</taxon>
        <taxon>Bacillati</taxon>
        <taxon>Actinomycetota</taxon>
        <taxon>Actinomycetes</taxon>
        <taxon>Pseudonocardiales</taxon>
        <taxon>Pseudonocardiaceae</taxon>
        <taxon>Saccharomonospora</taxon>
    </lineage>
</organism>
<dbReference type="EMBL" id="JRZE01000005">
    <property type="protein sequence ID" value="KHF43787.1"/>
    <property type="molecule type" value="Genomic_DNA"/>
</dbReference>
<dbReference type="Proteomes" id="UP000030848">
    <property type="component" value="Unassembled WGS sequence"/>
</dbReference>
<evidence type="ECO:0000313" key="2">
    <source>
        <dbReference type="EMBL" id="KHF43787.1"/>
    </source>
</evidence>
<feature type="compositionally biased region" description="Basic and acidic residues" evidence="1">
    <location>
        <begin position="1"/>
        <end position="11"/>
    </location>
</feature>
<proteinExistence type="predicted"/>
<name>A0A837D823_9PSEU</name>
<reference evidence="2 3" key="1">
    <citation type="submission" date="2014-10" db="EMBL/GenBank/DDBJ databases">
        <title>Genome sequence of Micropolyspora internatus JCM3315.</title>
        <authorList>
            <person name="Shin S.-K."/>
            <person name="Yi H."/>
        </authorList>
    </citation>
    <scope>NUCLEOTIDE SEQUENCE [LARGE SCALE GENOMIC DNA]</scope>
    <source>
        <strain evidence="2 3">JCM 3315</strain>
    </source>
</reference>